<dbReference type="Proteomes" id="UP000478052">
    <property type="component" value="Unassembled WGS sequence"/>
</dbReference>
<dbReference type="EMBL" id="VUJU01001996">
    <property type="protein sequence ID" value="KAF0762960.1"/>
    <property type="molecule type" value="Genomic_DNA"/>
</dbReference>
<organism evidence="2 3">
    <name type="scientific">Aphis craccivora</name>
    <name type="common">Cowpea aphid</name>
    <dbReference type="NCBI Taxonomy" id="307492"/>
    <lineage>
        <taxon>Eukaryota</taxon>
        <taxon>Metazoa</taxon>
        <taxon>Ecdysozoa</taxon>
        <taxon>Arthropoda</taxon>
        <taxon>Hexapoda</taxon>
        <taxon>Insecta</taxon>
        <taxon>Pterygota</taxon>
        <taxon>Neoptera</taxon>
        <taxon>Paraneoptera</taxon>
        <taxon>Hemiptera</taxon>
        <taxon>Sternorrhyncha</taxon>
        <taxon>Aphidomorpha</taxon>
        <taxon>Aphidoidea</taxon>
        <taxon>Aphididae</taxon>
        <taxon>Aphidini</taxon>
        <taxon>Aphis</taxon>
        <taxon>Aphis</taxon>
    </lineage>
</organism>
<gene>
    <name evidence="2" type="ORF">FWK35_00003919</name>
</gene>
<proteinExistence type="predicted"/>
<feature type="compositionally biased region" description="Basic and acidic residues" evidence="1">
    <location>
        <begin position="9"/>
        <end position="22"/>
    </location>
</feature>
<evidence type="ECO:0000256" key="1">
    <source>
        <dbReference type="SAM" id="MobiDB-lite"/>
    </source>
</evidence>
<sequence length="272" mass="29739">MTPSNSRRPFRDLQKRQSHRPVENRLVLQHSDGSSSLLWVSEIDAGFASRLAEIVESPNHVLTVKFKTFEEIHDLLDVGSVRHVVQRDHASWLSESFGTGVRPGSGSAHPGRVTTTAAAPTVVHVELLLLRSTTTTAATAVRTTIVVASVLLLIVRRPLVVVLLPGRRSSSAAPRHFLMMVVAVLLHWFGDGLDHERPVDGLDAHEVRTHVGVVLDHGDARLLRGSEFAVRFAGGTTELAEHDVYFVRQHGSVGEELGDVSVGDSRRQAVHV</sequence>
<feature type="region of interest" description="Disordered" evidence="1">
    <location>
        <begin position="1"/>
        <end position="22"/>
    </location>
</feature>
<evidence type="ECO:0000313" key="2">
    <source>
        <dbReference type="EMBL" id="KAF0762960.1"/>
    </source>
</evidence>
<name>A0A6G0YYP6_APHCR</name>
<comment type="caution">
    <text evidence="2">The sequence shown here is derived from an EMBL/GenBank/DDBJ whole genome shotgun (WGS) entry which is preliminary data.</text>
</comment>
<keyword evidence="3" id="KW-1185">Reference proteome</keyword>
<evidence type="ECO:0000313" key="3">
    <source>
        <dbReference type="Proteomes" id="UP000478052"/>
    </source>
</evidence>
<reference evidence="2 3" key="1">
    <citation type="submission" date="2019-08" db="EMBL/GenBank/DDBJ databases">
        <title>Whole genome of Aphis craccivora.</title>
        <authorList>
            <person name="Voronova N.V."/>
            <person name="Shulinski R.S."/>
            <person name="Bandarenka Y.V."/>
            <person name="Zhorov D.G."/>
            <person name="Warner D."/>
        </authorList>
    </citation>
    <scope>NUCLEOTIDE SEQUENCE [LARGE SCALE GENOMIC DNA]</scope>
    <source>
        <strain evidence="2">180601</strain>
        <tissue evidence="2">Whole Body</tissue>
    </source>
</reference>
<accession>A0A6G0YYP6</accession>
<protein>
    <submittedName>
        <fullName evidence="2">Uncharacterized protein</fullName>
    </submittedName>
</protein>
<dbReference type="AlphaFoldDB" id="A0A6G0YYP6"/>